<dbReference type="Gene3D" id="3.40.50.300">
    <property type="entry name" value="P-loop containing nucleotide triphosphate hydrolases"/>
    <property type="match status" value="1"/>
</dbReference>
<dbReference type="GO" id="GO:0003824">
    <property type="term" value="F:catalytic activity"/>
    <property type="evidence" value="ECO:0007669"/>
    <property type="project" value="InterPro"/>
</dbReference>
<dbReference type="InterPro" id="IPR027417">
    <property type="entry name" value="P-loop_NTPase"/>
</dbReference>
<dbReference type="RefSeq" id="XP_060427649.1">
    <property type="nucleotide sequence ID" value="XM_060577457.1"/>
</dbReference>
<sequence length="673" mass="75937">MLHSFPNVRIGLMVGIGGGAPSQKHDIRLGDVVVSSPRDGKGGVFQYDFGKTIQNCKFQETGFLNQPPALLRTALATLKATYEMKGHRLADDVNAKLEKIKKRKKYTRPNPASDRLYKRDIVHPSSSPHGCDVECGDDAACLIARHERDEEDDDPAIHYGLIASGNQLMRDARVRDTLAAERDVLCFEMEAAGLMNHFPCLVIRGVCNYSDSHENKEWQGFAAMMAAAYAKDLLCQIAPNSVEAEKPMHEVLDSIQDILFEVQLGIQKLKLGKTKDLSVACKPHFVVPFPSDPDFCAGPENRFALVGLGGKSQMAIQSAHQVHAALPETSIFWVRGSTKAIFEESYRSIADALALPRRHELGVNVLRKDVSPWLMIADNVDDIEILFSKMDKQNDASMPIASYLPKSNKGKILFTSRSWDAAERLTGNGSMVLRVLTMDEAQALLLLQKKLGPHIDKAVALRLIRTLNHIPLAVNQAAAYIYRQSPQVTVQSYLDEFERSEKSKGTLLRSDRGDMRRYDGVSNSIVVTWQMSFKQIKREQPRAANLLSLMSYFYTQNIPKYMLHNYNSRFVDEDEGDDDDDEYDDKNNGDFKDDLHVLHDYSLISMTATSGFYEMHPLVQFCTKVWISKFGHLKRWKRLFLQSASQHFPSGVFEWPRDRWMIDFTAPPNPSTN</sequence>
<dbReference type="GO" id="GO:0009116">
    <property type="term" value="P:nucleoside metabolic process"/>
    <property type="evidence" value="ECO:0007669"/>
    <property type="project" value="InterPro"/>
</dbReference>
<evidence type="ECO:0008006" key="3">
    <source>
        <dbReference type="Google" id="ProtNLM"/>
    </source>
</evidence>
<dbReference type="AlphaFoldDB" id="A0AAJ0AGV0"/>
<name>A0AAJ0AGV0_9PEZI</name>
<dbReference type="Proteomes" id="UP001224890">
    <property type="component" value="Unassembled WGS sequence"/>
</dbReference>
<evidence type="ECO:0000313" key="1">
    <source>
        <dbReference type="EMBL" id="KAK1673646.1"/>
    </source>
</evidence>
<reference evidence="1" key="1">
    <citation type="submission" date="2021-06" db="EMBL/GenBank/DDBJ databases">
        <title>Comparative genomics, transcriptomics and evolutionary studies reveal genomic signatures of adaptation to plant cell wall in hemibiotrophic fungi.</title>
        <authorList>
            <consortium name="DOE Joint Genome Institute"/>
            <person name="Baroncelli R."/>
            <person name="Diaz J.F."/>
            <person name="Benocci T."/>
            <person name="Peng M."/>
            <person name="Battaglia E."/>
            <person name="Haridas S."/>
            <person name="Andreopoulos W."/>
            <person name="Labutti K."/>
            <person name="Pangilinan J."/>
            <person name="Floch G.L."/>
            <person name="Makela M.R."/>
            <person name="Henrissat B."/>
            <person name="Grigoriev I.V."/>
            <person name="Crouch J.A."/>
            <person name="De Vries R.P."/>
            <person name="Sukno S.A."/>
            <person name="Thon M.R."/>
        </authorList>
    </citation>
    <scope>NUCLEOTIDE SEQUENCE</scope>
    <source>
        <strain evidence="1">CBS 193.32</strain>
    </source>
</reference>
<protein>
    <recommendedName>
        <fullName evidence="3">Nucleoside phosphorylase domain-containing protein</fullName>
    </recommendedName>
</protein>
<gene>
    <name evidence="1" type="ORF">BDP55DRAFT_695343</name>
</gene>
<accession>A0AAJ0AGV0</accession>
<organism evidence="1 2">
    <name type="scientific">Colletotrichum godetiae</name>
    <dbReference type="NCBI Taxonomy" id="1209918"/>
    <lineage>
        <taxon>Eukaryota</taxon>
        <taxon>Fungi</taxon>
        <taxon>Dikarya</taxon>
        <taxon>Ascomycota</taxon>
        <taxon>Pezizomycotina</taxon>
        <taxon>Sordariomycetes</taxon>
        <taxon>Hypocreomycetidae</taxon>
        <taxon>Glomerellales</taxon>
        <taxon>Glomerellaceae</taxon>
        <taxon>Colletotrichum</taxon>
        <taxon>Colletotrichum acutatum species complex</taxon>
    </lineage>
</organism>
<keyword evidence="2" id="KW-1185">Reference proteome</keyword>
<dbReference type="Gene3D" id="3.40.50.1580">
    <property type="entry name" value="Nucleoside phosphorylase domain"/>
    <property type="match status" value="1"/>
</dbReference>
<dbReference type="SUPFAM" id="SSF52540">
    <property type="entry name" value="P-loop containing nucleoside triphosphate hydrolases"/>
    <property type="match status" value="1"/>
</dbReference>
<proteinExistence type="predicted"/>
<dbReference type="SUPFAM" id="SSF53167">
    <property type="entry name" value="Purine and uridine phosphorylases"/>
    <property type="match status" value="1"/>
</dbReference>
<dbReference type="GeneID" id="85461983"/>
<dbReference type="PANTHER" id="PTHR46082:SF11">
    <property type="entry name" value="AAA+ ATPASE DOMAIN-CONTAINING PROTEIN-RELATED"/>
    <property type="match status" value="1"/>
</dbReference>
<dbReference type="PANTHER" id="PTHR46082">
    <property type="entry name" value="ATP/GTP-BINDING PROTEIN-RELATED"/>
    <property type="match status" value="1"/>
</dbReference>
<dbReference type="InterPro" id="IPR035994">
    <property type="entry name" value="Nucleoside_phosphorylase_sf"/>
</dbReference>
<dbReference type="InterPro" id="IPR053137">
    <property type="entry name" value="NLR-like"/>
</dbReference>
<comment type="caution">
    <text evidence="1">The sequence shown here is derived from an EMBL/GenBank/DDBJ whole genome shotgun (WGS) entry which is preliminary data.</text>
</comment>
<dbReference type="EMBL" id="JAHMHR010000030">
    <property type="protein sequence ID" value="KAK1673646.1"/>
    <property type="molecule type" value="Genomic_DNA"/>
</dbReference>
<evidence type="ECO:0000313" key="2">
    <source>
        <dbReference type="Proteomes" id="UP001224890"/>
    </source>
</evidence>